<keyword evidence="3" id="KW-0479">Metal-binding</keyword>
<comment type="caution">
    <text evidence="9">The sequence shown here is derived from an EMBL/GenBank/DDBJ whole genome shotgun (WGS) entry which is preliminary data.</text>
</comment>
<dbReference type="GO" id="GO:0005759">
    <property type="term" value="C:mitochondrial matrix"/>
    <property type="evidence" value="ECO:0007669"/>
    <property type="project" value="TreeGrafter"/>
</dbReference>
<keyword evidence="4" id="KW-0408">Iron</keyword>
<evidence type="ECO:0000256" key="1">
    <source>
        <dbReference type="ARBA" id="ARBA00008983"/>
    </source>
</evidence>
<sequence>MYERRIPQGVFLTFHQQGVQKKIQGCKKQYPLFPQIFLLGQSVGLTPIQNILIGLGPKLYPLCSTNQLNVETDSISHNCDCSPMATVNLSSMQTLSFHRLFSSFPQNAPIISFNLQPKPSVNHRPISLKPNYSGKPRACVVALAVKNLGETEAVDVSPEKDGPAGELPSGAGVYAIYDKNGDLQFIGLSRNIAASVSVHWKSVPELCGSVKAGIVDEPDREALTQAWKSWMEEYIKVSGKVPPGNESGNATWVKQPPKKKPDLRLTPGRHMQLTVPLEDLIDKLVKENKVVAFIKGSRSAPLCGFSQRVIAILENEGVDYESVDVLDEEYNYGLRETLKKYSNWPTFPQIFVQGELVGGCDILSSMYEKGELASLLKK</sequence>
<evidence type="ECO:0000259" key="8">
    <source>
        <dbReference type="Pfam" id="PF00462"/>
    </source>
</evidence>
<dbReference type="GO" id="GO:0046872">
    <property type="term" value="F:metal ion binding"/>
    <property type="evidence" value="ECO:0007669"/>
    <property type="project" value="UniProtKB-KW"/>
</dbReference>
<dbReference type="CDD" id="cd03028">
    <property type="entry name" value="GRX_PICOT_like"/>
    <property type="match status" value="1"/>
</dbReference>
<dbReference type="PANTHER" id="PTHR10293">
    <property type="entry name" value="GLUTAREDOXIN FAMILY MEMBER"/>
    <property type="match status" value="1"/>
</dbReference>
<protein>
    <recommendedName>
        <fullName evidence="8">Glutaredoxin domain-containing protein</fullName>
    </recommendedName>
</protein>
<evidence type="ECO:0000256" key="7">
    <source>
        <dbReference type="SAM" id="MobiDB-lite"/>
    </source>
</evidence>
<dbReference type="InterPro" id="IPR004480">
    <property type="entry name" value="Monothiol_GRX-rel"/>
</dbReference>
<evidence type="ECO:0000256" key="5">
    <source>
        <dbReference type="ARBA" id="ARBA00023014"/>
    </source>
</evidence>
<dbReference type="Pfam" id="PF00462">
    <property type="entry name" value="Glutaredoxin"/>
    <property type="match status" value="1"/>
</dbReference>
<dbReference type="EMBL" id="JAYMYQ010000002">
    <property type="protein sequence ID" value="KAK7349822.1"/>
    <property type="molecule type" value="Genomic_DNA"/>
</dbReference>
<reference evidence="9 10" key="1">
    <citation type="submission" date="2024-01" db="EMBL/GenBank/DDBJ databases">
        <title>The genomes of 5 underutilized Papilionoideae crops provide insights into root nodulation and disease resistanc.</title>
        <authorList>
            <person name="Jiang F."/>
        </authorList>
    </citation>
    <scope>NUCLEOTIDE SEQUENCE [LARGE SCALE GENOMIC DNA]</scope>
    <source>
        <strain evidence="9">LVBAO_FW01</strain>
        <tissue evidence="9">Leaves</tissue>
    </source>
</reference>
<dbReference type="CDD" id="cd10457">
    <property type="entry name" value="GIY-YIG_AtGrxS16"/>
    <property type="match status" value="1"/>
</dbReference>
<name>A0AAN9MD90_CANGL</name>
<dbReference type="InterPro" id="IPR033658">
    <property type="entry name" value="GRX_PICOT-like"/>
</dbReference>
<dbReference type="PANTHER" id="PTHR10293:SF45">
    <property type="entry name" value="BIFUNCTIONAL MONOTHIOL GLUTAREDOXIN-S16, CHLOROPLASTIC"/>
    <property type="match status" value="1"/>
</dbReference>
<dbReference type="InterPro" id="IPR049620">
    <property type="entry name" value="GIY-YIG_AtGrxS16"/>
</dbReference>
<comment type="similarity">
    <text evidence="1">Belongs to the glutaredoxin family. CGFS subfamily.</text>
</comment>
<dbReference type="PROSITE" id="PS51354">
    <property type="entry name" value="GLUTAREDOXIN_2"/>
    <property type="match status" value="1"/>
</dbReference>
<organism evidence="9 10">
    <name type="scientific">Canavalia gladiata</name>
    <name type="common">Sword bean</name>
    <name type="synonym">Dolichos gladiatus</name>
    <dbReference type="NCBI Taxonomy" id="3824"/>
    <lineage>
        <taxon>Eukaryota</taxon>
        <taxon>Viridiplantae</taxon>
        <taxon>Streptophyta</taxon>
        <taxon>Embryophyta</taxon>
        <taxon>Tracheophyta</taxon>
        <taxon>Spermatophyta</taxon>
        <taxon>Magnoliopsida</taxon>
        <taxon>eudicotyledons</taxon>
        <taxon>Gunneridae</taxon>
        <taxon>Pentapetalae</taxon>
        <taxon>rosids</taxon>
        <taxon>fabids</taxon>
        <taxon>Fabales</taxon>
        <taxon>Fabaceae</taxon>
        <taxon>Papilionoideae</taxon>
        <taxon>50 kb inversion clade</taxon>
        <taxon>NPAAA clade</taxon>
        <taxon>indigoferoid/millettioid clade</taxon>
        <taxon>Phaseoleae</taxon>
        <taxon>Canavalia</taxon>
    </lineage>
</organism>
<dbReference type="InterPro" id="IPR002109">
    <property type="entry name" value="Glutaredoxin"/>
</dbReference>
<evidence type="ECO:0000256" key="2">
    <source>
        <dbReference type="ARBA" id="ARBA00022714"/>
    </source>
</evidence>
<dbReference type="SUPFAM" id="SSF52833">
    <property type="entry name" value="Thioredoxin-like"/>
    <property type="match status" value="1"/>
</dbReference>
<dbReference type="NCBIfam" id="TIGR00365">
    <property type="entry name" value="Grx4 family monothiol glutaredoxin"/>
    <property type="match status" value="1"/>
</dbReference>
<keyword evidence="10" id="KW-1185">Reference proteome</keyword>
<proteinExistence type="inferred from homology"/>
<dbReference type="AlphaFoldDB" id="A0AAN9MD90"/>
<dbReference type="Proteomes" id="UP001367508">
    <property type="component" value="Unassembled WGS sequence"/>
</dbReference>
<keyword evidence="5" id="KW-0411">Iron-sulfur</keyword>
<evidence type="ECO:0000256" key="6">
    <source>
        <dbReference type="ARBA" id="ARBA00023284"/>
    </source>
</evidence>
<evidence type="ECO:0000313" key="9">
    <source>
        <dbReference type="EMBL" id="KAK7349822.1"/>
    </source>
</evidence>
<feature type="region of interest" description="Disordered" evidence="7">
    <location>
        <begin position="245"/>
        <end position="264"/>
    </location>
</feature>
<evidence type="ECO:0000313" key="10">
    <source>
        <dbReference type="Proteomes" id="UP001367508"/>
    </source>
</evidence>
<gene>
    <name evidence="9" type="ORF">VNO77_07542</name>
</gene>
<dbReference type="GO" id="GO:0051537">
    <property type="term" value="F:2 iron, 2 sulfur cluster binding"/>
    <property type="evidence" value="ECO:0007669"/>
    <property type="project" value="UniProtKB-KW"/>
</dbReference>
<evidence type="ECO:0000256" key="3">
    <source>
        <dbReference type="ARBA" id="ARBA00022723"/>
    </source>
</evidence>
<keyword evidence="6" id="KW-0676">Redox-active center</keyword>
<dbReference type="Gene3D" id="3.40.30.10">
    <property type="entry name" value="Glutaredoxin"/>
    <property type="match status" value="1"/>
</dbReference>
<evidence type="ECO:0000256" key="4">
    <source>
        <dbReference type="ARBA" id="ARBA00023004"/>
    </source>
</evidence>
<accession>A0AAN9MD90</accession>
<dbReference type="FunFam" id="3.40.30.10:FF:000005">
    <property type="entry name" value="Glutaredoxin 5"/>
    <property type="match status" value="1"/>
</dbReference>
<dbReference type="InterPro" id="IPR036249">
    <property type="entry name" value="Thioredoxin-like_sf"/>
</dbReference>
<keyword evidence="2" id="KW-0001">2Fe-2S</keyword>
<feature type="domain" description="Glutaredoxin" evidence="8">
    <location>
        <begin position="290"/>
        <end position="357"/>
    </location>
</feature>